<dbReference type="SUPFAM" id="SSF50129">
    <property type="entry name" value="GroES-like"/>
    <property type="match status" value="1"/>
</dbReference>
<evidence type="ECO:0000313" key="2">
    <source>
        <dbReference type="EMBL" id="QWF71574.1"/>
    </source>
</evidence>
<reference evidence="2" key="1">
    <citation type="submission" date="2021-04" db="EMBL/GenBank/DDBJ databases">
        <title>Draft genome sequence data of methanotrophic Methylovulum sp. strain S1L and Methylomonas sp. strain S2AM isolated from boreal lake water columns.</title>
        <authorList>
            <person name="Rissanen A.J."/>
            <person name="Mangayil R."/>
            <person name="Svenning M.M."/>
            <person name="Khanongnuch R."/>
        </authorList>
    </citation>
    <scope>NUCLEOTIDE SEQUENCE</scope>
    <source>
        <strain evidence="2">S2AM</strain>
    </source>
</reference>
<name>A0A975MQE2_9GAMM</name>
<keyword evidence="3" id="KW-1185">Reference proteome</keyword>
<dbReference type="CDD" id="cd08267">
    <property type="entry name" value="MDR1"/>
    <property type="match status" value="1"/>
</dbReference>
<dbReference type="PANTHER" id="PTHR44013:SF1">
    <property type="entry name" value="ZINC-TYPE ALCOHOL DEHYDROGENASE-LIKE PROTEIN C16A3.02C"/>
    <property type="match status" value="1"/>
</dbReference>
<dbReference type="EMBL" id="CP073754">
    <property type="protein sequence ID" value="QWF71574.1"/>
    <property type="molecule type" value="Genomic_DNA"/>
</dbReference>
<dbReference type="InterPro" id="IPR011032">
    <property type="entry name" value="GroES-like_sf"/>
</dbReference>
<organism evidence="2 3">
    <name type="scientific">Methylomonas paludis</name>
    <dbReference type="NCBI Taxonomy" id="1173101"/>
    <lineage>
        <taxon>Bacteria</taxon>
        <taxon>Pseudomonadati</taxon>
        <taxon>Pseudomonadota</taxon>
        <taxon>Gammaproteobacteria</taxon>
        <taxon>Methylococcales</taxon>
        <taxon>Methylococcaceae</taxon>
        <taxon>Methylomonas</taxon>
    </lineage>
</organism>
<dbReference type="InterPro" id="IPR052733">
    <property type="entry name" value="Chloroplast_QOR"/>
</dbReference>
<protein>
    <submittedName>
        <fullName evidence="2">NAD(P)-dependent alcohol dehydrogenase</fullName>
    </submittedName>
</protein>
<dbReference type="Gene3D" id="3.40.50.720">
    <property type="entry name" value="NAD(P)-binding Rossmann-like Domain"/>
    <property type="match status" value="1"/>
</dbReference>
<dbReference type="KEGG" id="mpad:KEF85_03585"/>
<dbReference type="Pfam" id="PF13602">
    <property type="entry name" value="ADH_zinc_N_2"/>
    <property type="match status" value="1"/>
</dbReference>
<dbReference type="RefSeq" id="WP_215583356.1">
    <property type="nucleotide sequence ID" value="NZ_CP073754.1"/>
</dbReference>
<dbReference type="InterPro" id="IPR036291">
    <property type="entry name" value="NAD(P)-bd_dom_sf"/>
</dbReference>
<evidence type="ECO:0000259" key="1">
    <source>
        <dbReference type="SMART" id="SM00829"/>
    </source>
</evidence>
<dbReference type="Gene3D" id="3.90.180.10">
    <property type="entry name" value="Medium-chain alcohol dehydrogenases, catalytic domain"/>
    <property type="match status" value="1"/>
</dbReference>
<proteinExistence type="predicted"/>
<dbReference type="SUPFAM" id="SSF51735">
    <property type="entry name" value="NAD(P)-binding Rossmann-fold domains"/>
    <property type="match status" value="1"/>
</dbReference>
<dbReference type="Pfam" id="PF08240">
    <property type="entry name" value="ADH_N"/>
    <property type="match status" value="1"/>
</dbReference>
<dbReference type="Proteomes" id="UP000676649">
    <property type="component" value="Chromosome"/>
</dbReference>
<sequence>MKRIQYYRYGGPEEMRLETYDLPAPDSDEILVQVKASSINPVDWKIRQGAMKLISGGRMPRAMGTDFSGIVAGVGKGVTRFKVGDEVFGSVPIKSSGAFAEQLITQEKLASKKPPSISFAAAATLPIAGTTAWLALVQKGGLQAGQNVFINGAYGGVGQAAIDIAKNLGAVVTGRVSPKSISTAKAELGIDQVLDYTQAIPAELHKTFDIVFDCNGGLTPQQGDALIKSSGVVIDINPSPYKLIRSLYSRQHKFVFGSINPQILEKLAELAAAGKLSISIGRTAKLAEAIALITDLETGRRTKGKAVIITDEG</sequence>
<evidence type="ECO:0000313" key="3">
    <source>
        <dbReference type="Proteomes" id="UP000676649"/>
    </source>
</evidence>
<accession>A0A975MQE2</accession>
<dbReference type="GO" id="GO:0016491">
    <property type="term" value="F:oxidoreductase activity"/>
    <property type="evidence" value="ECO:0007669"/>
    <property type="project" value="InterPro"/>
</dbReference>
<feature type="domain" description="Enoyl reductase (ER)" evidence="1">
    <location>
        <begin position="10"/>
        <end position="308"/>
    </location>
</feature>
<dbReference type="PANTHER" id="PTHR44013">
    <property type="entry name" value="ZINC-TYPE ALCOHOL DEHYDROGENASE-LIKE PROTEIN C16A3.02C"/>
    <property type="match status" value="1"/>
</dbReference>
<dbReference type="AlphaFoldDB" id="A0A975MQE2"/>
<dbReference type="InterPro" id="IPR020843">
    <property type="entry name" value="ER"/>
</dbReference>
<gene>
    <name evidence="2" type="ORF">KEF85_03585</name>
</gene>
<dbReference type="SMART" id="SM00829">
    <property type="entry name" value="PKS_ER"/>
    <property type="match status" value="1"/>
</dbReference>
<dbReference type="InterPro" id="IPR013154">
    <property type="entry name" value="ADH-like_N"/>
</dbReference>